<proteinExistence type="inferred from homology"/>
<dbReference type="Proteomes" id="UP000610862">
    <property type="component" value="Unassembled WGS sequence"/>
</dbReference>
<dbReference type="SUPFAM" id="SSF53850">
    <property type="entry name" value="Periplasmic binding protein-like II"/>
    <property type="match status" value="1"/>
</dbReference>
<dbReference type="InterPro" id="IPR018313">
    <property type="entry name" value="SBP_3_CS"/>
</dbReference>
<dbReference type="PROSITE" id="PS51257">
    <property type="entry name" value="PROKAR_LIPOPROTEIN"/>
    <property type="match status" value="1"/>
</dbReference>
<feature type="domain" description="Solute-binding protein family 3/N-terminal" evidence="6">
    <location>
        <begin position="35"/>
        <end position="260"/>
    </location>
</feature>
<feature type="signal peptide" evidence="5">
    <location>
        <begin position="1"/>
        <end position="20"/>
    </location>
</feature>
<comment type="similarity">
    <text evidence="2 4">Belongs to the bacterial solute-binding protein 3 family.</text>
</comment>
<dbReference type="InterPro" id="IPR001638">
    <property type="entry name" value="Solute-binding_3/MltF_N"/>
</dbReference>
<sequence>MKKKFLCIMMIMVMAVGIFALTGCGGSDDSADKDKLVVGLDDTFAPMGFRDEDGELVGFDIDLGNAVGEELDMEVEFKPIDWNAKETELEAGTVDCVWNGMSITPERKENMSLSDKYLNNKIVLMALANSDTDVTSADQLAGMKIGTQVDSSALEMLKSNEAYDSFKDNISEYDTYDTAIMDLKAGRVDVIAVDQVLGEYTNKNLGGELKECTYSLGDDYYVIGFAKDNTDLRDKVNDALKVLMDNGKAAEISEKWFGKDIVVLEPLED</sequence>
<comment type="caution">
    <text evidence="7">The sequence shown here is derived from an EMBL/GenBank/DDBJ whole genome shotgun (WGS) entry which is preliminary data.</text>
</comment>
<dbReference type="Pfam" id="PF00497">
    <property type="entry name" value="SBP_bac_3"/>
    <property type="match status" value="1"/>
</dbReference>
<dbReference type="RefSeq" id="WP_187525564.1">
    <property type="nucleotide sequence ID" value="NZ_JACRTA010000003.1"/>
</dbReference>
<dbReference type="GO" id="GO:0030313">
    <property type="term" value="C:cell envelope"/>
    <property type="evidence" value="ECO:0007669"/>
    <property type="project" value="UniProtKB-SubCell"/>
</dbReference>
<gene>
    <name evidence="7" type="ORF">H8692_09420</name>
</gene>
<keyword evidence="3 5" id="KW-0732">Signal</keyword>
<evidence type="ECO:0000256" key="4">
    <source>
        <dbReference type="RuleBase" id="RU003744"/>
    </source>
</evidence>
<evidence type="ECO:0000256" key="1">
    <source>
        <dbReference type="ARBA" id="ARBA00004196"/>
    </source>
</evidence>
<dbReference type="PROSITE" id="PS01039">
    <property type="entry name" value="SBP_BACTERIAL_3"/>
    <property type="match status" value="1"/>
</dbReference>
<dbReference type="PANTHER" id="PTHR35936:SF34">
    <property type="entry name" value="ABC TRANSPORTER EXTRACELLULAR-BINDING PROTEIN YCKB-RELATED"/>
    <property type="match status" value="1"/>
</dbReference>
<accession>A0A926E9M7</accession>
<evidence type="ECO:0000256" key="5">
    <source>
        <dbReference type="SAM" id="SignalP"/>
    </source>
</evidence>
<dbReference type="SMART" id="SM00062">
    <property type="entry name" value="PBPb"/>
    <property type="match status" value="1"/>
</dbReference>
<comment type="subcellular location">
    <subcellularLocation>
        <location evidence="1">Cell envelope</location>
    </subcellularLocation>
</comment>
<evidence type="ECO:0000256" key="3">
    <source>
        <dbReference type="ARBA" id="ARBA00022729"/>
    </source>
</evidence>
<organism evidence="7 8">
    <name type="scientific">Lentihominibacter hominis</name>
    <dbReference type="NCBI Taxonomy" id="2763645"/>
    <lineage>
        <taxon>Bacteria</taxon>
        <taxon>Bacillati</taxon>
        <taxon>Bacillota</taxon>
        <taxon>Clostridia</taxon>
        <taxon>Peptostreptococcales</taxon>
        <taxon>Anaerovoracaceae</taxon>
        <taxon>Lentihominibacter</taxon>
    </lineage>
</organism>
<dbReference type="AlphaFoldDB" id="A0A926E9M7"/>
<evidence type="ECO:0000313" key="7">
    <source>
        <dbReference type="EMBL" id="MBC8568975.1"/>
    </source>
</evidence>
<dbReference type="Gene3D" id="3.40.190.10">
    <property type="entry name" value="Periplasmic binding protein-like II"/>
    <property type="match status" value="2"/>
</dbReference>
<name>A0A926E9M7_9FIRM</name>
<dbReference type="EMBL" id="JACRTA010000003">
    <property type="protein sequence ID" value="MBC8568975.1"/>
    <property type="molecule type" value="Genomic_DNA"/>
</dbReference>
<keyword evidence="8" id="KW-1185">Reference proteome</keyword>
<evidence type="ECO:0000256" key="2">
    <source>
        <dbReference type="ARBA" id="ARBA00010333"/>
    </source>
</evidence>
<dbReference type="PANTHER" id="PTHR35936">
    <property type="entry name" value="MEMBRANE-BOUND LYTIC MUREIN TRANSGLYCOSYLASE F"/>
    <property type="match status" value="1"/>
</dbReference>
<reference evidence="7" key="1">
    <citation type="submission" date="2020-08" db="EMBL/GenBank/DDBJ databases">
        <title>Genome public.</title>
        <authorList>
            <person name="Liu C."/>
            <person name="Sun Q."/>
        </authorList>
    </citation>
    <scope>NUCLEOTIDE SEQUENCE</scope>
    <source>
        <strain evidence="7">NSJ-24</strain>
    </source>
</reference>
<evidence type="ECO:0000313" key="8">
    <source>
        <dbReference type="Proteomes" id="UP000610862"/>
    </source>
</evidence>
<evidence type="ECO:0000259" key="6">
    <source>
        <dbReference type="SMART" id="SM00062"/>
    </source>
</evidence>
<dbReference type="CDD" id="cd00996">
    <property type="entry name" value="PBP2_AatB_like"/>
    <property type="match status" value="1"/>
</dbReference>
<protein>
    <submittedName>
        <fullName evidence="7">Amino acid ABC transporter substrate-binding protein</fullName>
    </submittedName>
</protein>
<feature type="chain" id="PRO_5038951055" evidence="5">
    <location>
        <begin position="21"/>
        <end position="269"/>
    </location>
</feature>